<keyword evidence="1" id="KW-1133">Transmembrane helix</keyword>
<keyword evidence="2" id="KW-1185">Reference proteome</keyword>
<evidence type="ECO:0000256" key="1">
    <source>
        <dbReference type="SAM" id="Phobius"/>
    </source>
</evidence>
<feature type="transmembrane region" description="Helical" evidence="1">
    <location>
        <begin position="17"/>
        <end position="39"/>
    </location>
</feature>
<organism evidence="2 3">
    <name type="scientific">Camelina sativa</name>
    <name type="common">False flax</name>
    <name type="synonym">Myagrum sativum</name>
    <dbReference type="NCBI Taxonomy" id="90675"/>
    <lineage>
        <taxon>Eukaryota</taxon>
        <taxon>Viridiplantae</taxon>
        <taxon>Streptophyta</taxon>
        <taxon>Embryophyta</taxon>
        <taxon>Tracheophyta</taxon>
        <taxon>Spermatophyta</taxon>
        <taxon>Magnoliopsida</taxon>
        <taxon>eudicotyledons</taxon>
        <taxon>Gunneridae</taxon>
        <taxon>Pentapetalae</taxon>
        <taxon>rosids</taxon>
        <taxon>malvids</taxon>
        <taxon>Brassicales</taxon>
        <taxon>Brassicaceae</taxon>
        <taxon>Camelineae</taxon>
        <taxon>Camelina</taxon>
    </lineage>
</organism>
<sequence length="116" mass="13287">MKQSQIFKLPGLHKYDIYVACMITLTFKLRYVDFLIFYVRKSVVLGFLKIVIRVSGYSLAPFAVCMQFSGFLSVFFVLGFLKIVIRVSGYSLAPFAVCMQFSEFLSVFCKCSRVTI</sequence>
<accession>A0ABM1R7K8</accession>
<protein>
    <submittedName>
        <fullName evidence="3">Uncharacterized protein LOC104758797</fullName>
    </submittedName>
</protein>
<evidence type="ECO:0000313" key="2">
    <source>
        <dbReference type="Proteomes" id="UP000694864"/>
    </source>
</evidence>
<reference evidence="3" key="2">
    <citation type="submission" date="2025-08" db="UniProtKB">
        <authorList>
            <consortium name="RefSeq"/>
        </authorList>
    </citation>
    <scope>IDENTIFICATION</scope>
    <source>
        <tissue evidence="3">Leaf</tissue>
    </source>
</reference>
<evidence type="ECO:0000313" key="3">
    <source>
        <dbReference type="RefSeq" id="XP_019094996.1"/>
    </source>
</evidence>
<feature type="transmembrane region" description="Helical" evidence="1">
    <location>
        <begin position="59"/>
        <end position="81"/>
    </location>
</feature>
<keyword evidence="1" id="KW-0472">Membrane</keyword>
<name>A0ABM1R7K8_CAMSA</name>
<gene>
    <name evidence="3" type="primary">LOC104758797</name>
</gene>
<dbReference type="GeneID" id="104758797"/>
<proteinExistence type="predicted"/>
<reference evidence="2" key="1">
    <citation type="journal article" date="2014" name="Nat. Commun.">
        <title>The emerging biofuel crop Camelina sativa retains a highly undifferentiated hexaploid genome structure.</title>
        <authorList>
            <person name="Kagale S."/>
            <person name="Koh C."/>
            <person name="Nixon J."/>
            <person name="Bollina V."/>
            <person name="Clarke W.E."/>
            <person name="Tuteja R."/>
            <person name="Spillane C."/>
            <person name="Robinson S.J."/>
            <person name="Links M.G."/>
            <person name="Clarke C."/>
            <person name="Higgins E.E."/>
            <person name="Huebert T."/>
            <person name="Sharpe A.G."/>
            <person name="Parkin I.A."/>
        </authorList>
    </citation>
    <scope>NUCLEOTIDE SEQUENCE [LARGE SCALE GENOMIC DNA]</scope>
    <source>
        <strain evidence="2">cv. DH55</strain>
    </source>
</reference>
<keyword evidence="1" id="KW-0812">Transmembrane</keyword>
<dbReference type="RefSeq" id="XP_019094996.1">
    <property type="nucleotide sequence ID" value="XM_019239451.1"/>
</dbReference>
<dbReference type="Proteomes" id="UP000694864">
    <property type="component" value="Chromosome 17"/>
</dbReference>